<dbReference type="STRING" id="984485.A0A1E4RK14"/>
<dbReference type="SUPFAM" id="SSF52058">
    <property type="entry name" value="L domain-like"/>
    <property type="match status" value="1"/>
</dbReference>
<protein>
    <recommendedName>
        <fullName evidence="5">L domain-like protein</fullName>
    </recommendedName>
</protein>
<dbReference type="InterPro" id="IPR032675">
    <property type="entry name" value="LRR_dom_sf"/>
</dbReference>
<evidence type="ECO:0008006" key="5">
    <source>
        <dbReference type="Google" id="ProtNLM"/>
    </source>
</evidence>
<proteinExistence type="predicted"/>
<name>A0A1E4RK14_9ASCO</name>
<dbReference type="GeneID" id="30996744"/>
<evidence type="ECO:0000313" key="3">
    <source>
        <dbReference type="EMBL" id="ODV67624.1"/>
    </source>
</evidence>
<dbReference type="PANTHER" id="PTHR15454:SF56">
    <property type="entry name" value="PROTEIN PHOSPHATASE 1 REGULATORY SUBUNIT 7-RELATED"/>
    <property type="match status" value="1"/>
</dbReference>
<reference evidence="4" key="1">
    <citation type="submission" date="2016-05" db="EMBL/GenBank/DDBJ databases">
        <title>Comparative genomics of biotechnologically important yeasts.</title>
        <authorList>
            <consortium name="DOE Joint Genome Institute"/>
            <person name="Riley R."/>
            <person name="Haridas S."/>
            <person name="Wolfe K.H."/>
            <person name="Lopes M.R."/>
            <person name="Hittinger C.T."/>
            <person name="Goker M."/>
            <person name="Salamov A."/>
            <person name="Wisecaver J."/>
            <person name="Long T.M."/>
            <person name="Aerts A.L."/>
            <person name="Barry K."/>
            <person name="Choi C."/>
            <person name="Clum A."/>
            <person name="Coughlan A.Y."/>
            <person name="Deshpande S."/>
            <person name="Douglass A.P."/>
            <person name="Hanson S.J."/>
            <person name="Klenk H.-P."/>
            <person name="Labutti K."/>
            <person name="Lapidus A."/>
            <person name="Lindquist E."/>
            <person name="Lipzen A."/>
            <person name="Meier-Kolthoff J.P."/>
            <person name="Ohm R.A."/>
            <person name="Otillar R.P."/>
            <person name="Pangilinan J."/>
            <person name="Peng Y."/>
            <person name="Rokas A."/>
            <person name="Rosa C.A."/>
            <person name="Scheuner C."/>
            <person name="Sibirny A.A."/>
            <person name="Slot J.C."/>
            <person name="Stielow J.B."/>
            <person name="Sun H."/>
            <person name="Kurtzman C.P."/>
            <person name="Blackwell M."/>
            <person name="Grigoriev I.V."/>
            <person name="Jeffries T.W."/>
        </authorList>
    </citation>
    <scope>NUCLEOTIDE SEQUENCE [LARGE SCALE GENOMIC DNA]</scope>
    <source>
        <strain evidence="4">NRRL Y-1933</strain>
    </source>
</reference>
<dbReference type="EMBL" id="KV454540">
    <property type="protein sequence ID" value="ODV67624.1"/>
    <property type="molecule type" value="Genomic_DNA"/>
</dbReference>
<organism evidence="3 4">
    <name type="scientific">Hyphopichia burtonii NRRL Y-1933</name>
    <dbReference type="NCBI Taxonomy" id="984485"/>
    <lineage>
        <taxon>Eukaryota</taxon>
        <taxon>Fungi</taxon>
        <taxon>Dikarya</taxon>
        <taxon>Ascomycota</taxon>
        <taxon>Saccharomycotina</taxon>
        <taxon>Pichiomycetes</taxon>
        <taxon>Debaryomycetaceae</taxon>
        <taxon>Hyphopichia</taxon>
    </lineage>
</organism>
<keyword evidence="1" id="KW-0433">Leucine-rich repeat</keyword>
<dbReference type="OrthoDB" id="676979at2759"/>
<dbReference type="AlphaFoldDB" id="A0A1E4RK14"/>
<dbReference type="PANTHER" id="PTHR15454">
    <property type="entry name" value="NISCHARIN RELATED"/>
    <property type="match status" value="1"/>
</dbReference>
<dbReference type="GO" id="GO:0005737">
    <property type="term" value="C:cytoplasm"/>
    <property type="evidence" value="ECO:0007669"/>
    <property type="project" value="TreeGrafter"/>
</dbReference>
<dbReference type="RefSeq" id="XP_020076691.1">
    <property type="nucleotide sequence ID" value="XM_020222195.1"/>
</dbReference>
<keyword evidence="4" id="KW-1185">Reference proteome</keyword>
<dbReference type="InterPro" id="IPR001611">
    <property type="entry name" value="Leu-rich_rpt"/>
</dbReference>
<dbReference type="Pfam" id="PF00560">
    <property type="entry name" value="LRR_1"/>
    <property type="match status" value="1"/>
</dbReference>
<dbReference type="Gene3D" id="3.80.10.10">
    <property type="entry name" value="Ribonuclease Inhibitor"/>
    <property type="match status" value="1"/>
</dbReference>
<keyword evidence="2" id="KW-0677">Repeat</keyword>
<evidence type="ECO:0000256" key="1">
    <source>
        <dbReference type="ARBA" id="ARBA00022614"/>
    </source>
</evidence>
<evidence type="ECO:0000256" key="2">
    <source>
        <dbReference type="ARBA" id="ARBA00022737"/>
    </source>
</evidence>
<dbReference type="PROSITE" id="PS51450">
    <property type="entry name" value="LRR"/>
    <property type="match status" value="2"/>
</dbReference>
<evidence type="ECO:0000313" key="4">
    <source>
        <dbReference type="Proteomes" id="UP000095085"/>
    </source>
</evidence>
<accession>A0A1E4RK14</accession>
<gene>
    <name evidence="3" type="ORF">HYPBUDRAFT_156394</name>
</gene>
<dbReference type="Proteomes" id="UP000095085">
    <property type="component" value="Unassembled WGS sequence"/>
</dbReference>
<sequence length="448" mass="52597">MAQVLFQLPKELLVHTLSFLQPDELASSFGLHELLYADDGDPFTQIRQLALWAKYLDRNVAMSNNVFEGLNQLDLLHLKYLIKYNILIRPKEISFVLFDFTNYAGSYKYFEVINTYYLEYLKKFTDCFSIQLILVENVEIDNYLVKSMFEPFNLNNFKINWFTIKYLPNSMTGNQQFDFEDLNDRNAEYRINDFLKNNDGLMVENLKLHLFSSNNLLHHLRNDPSSDNACFYCNSLKTIDFSYNNLKDDDLQNINFPQLLEYLNLSNNNLCFLLNHNFNLTCLMNLKVLNISNNNIMQFNFNTNHLPSDHNYQLEHLDLSGNNLTDYQDLFKTNNLFFKNLISIDLSRNLISKLSSFPSLLKRINLNGNHLSNFIKELNGEIFPKNLLELYISFCRIVGEKNLYPLFISHLIFEENLFKLRLLEITGGAIDYSNFHSKSTLPLHLQVL</sequence>